<keyword evidence="5 8" id="KW-0472">Membrane</keyword>
<dbReference type="GO" id="GO:0007165">
    <property type="term" value="P:signal transduction"/>
    <property type="evidence" value="ECO:0007669"/>
    <property type="project" value="UniProtKB-KW"/>
</dbReference>
<keyword evidence="10" id="KW-1185">Reference proteome</keyword>
<comment type="subcellular location">
    <subcellularLocation>
        <location evidence="1 8">Cell membrane</location>
        <topology evidence="1 8">Multi-pass membrane protein</topology>
    </subcellularLocation>
</comment>
<dbReference type="GO" id="GO:0030425">
    <property type="term" value="C:dendrite"/>
    <property type="evidence" value="ECO:0007669"/>
    <property type="project" value="TreeGrafter"/>
</dbReference>
<evidence type="ECO:0000256" key="5">
    <source>
        <dbReference type="ARBA" id="ARBA00023136"/>
    </source>
</evidence>
<dbReference type="Proteomes" id="UP001431783">
    <property type="component" value="Unassembled WGS sequence"/>
</dbReference>
<evidence type="ECO:0000256" key="2">
    <source>
        <dbReference type="ARBA" id="ARBA00022475"/>
    </source>
</evidence>
<dbReference type="EMBL" id="JARQZJ010000066">
    <property type="protein sequence ID" value="KAK9880881.1"/>
    <property type="molecule type" value="Genomic_DNA"/>
</dbReference>
<feature type="transmembrane region" description="Helical" evidence="8">
    <location>
        <begin position="192"/>
        <end position="212"/>
    </location>
</feature>
<dbReference type="PANTHER" id="PTHR21143:SF121">
    <property type="entry name" value="GUSTATORY AND ODORANT RECEPTOR 21A"/>
    <property type="match status" value="1"/>
</dbReference>
<accession>A0AAW1UJ79</accession>
<dbReference type="AlphaFoldDB" id="A0AAW1UJ79"/>
<sequence>MHKTLTDNFIKPDDSSKQKICLCRSIVLMNTVSAIFGMNSLSSKHVDGMCYFQVSKIRLCWSGFIAIALIFKVYYFSEYEIFTNTLDLPVLLNAITDTVCDSLLMLGLFFNIWKAKQWMKVMNDISKISKYGVLCRSALLTVRNLTWAFTGFIFSMLIFNSAILAYLHFSETYENELQISFIMRKILQNGVLYYYVVVFATIALQMGLLTCFEKISQHALNYTEIYPMHKISESNNQQDIFIFFTYNVCNSKHVSNPELQKLPNAEIIEHFRILHEEISEIMYELNNCFNPSLLSNVVIEIIMLVVNWYSVIIKIVYDFHFFGANTIFLLNILFAVSHTIGLFVFLRNAQKLSNMVHGYNSFLMEYSTRVSTPAEHLQLRVFIEKIKQHKPITASGIFTVDLGIAGPIFANILTYVLVALQFKIPQASEVE</sequence>
<comment type="caution">
    <text evidence="9">The sequence shown here is derived from an EMBL/GenBank/DDBJ whole genome shotgun (WGS) entry which is preliminary data.</text>
</comment>
<keyword evidence="2 8" id="KW-1003">Cell membrane</keyword>
<dbReference type="GO" id="GO:0050909">
    <property type="term" value="P:sensory perception of taste"/>
    <property type="evidence" value="ECO:0007669"/>
    <property type="project" value="InterPro"/>
</dbReference>
<proteinExistence type="inferred from homology"/>
<feature type="transmembrane region" description="Helical" evidence="8">
    <location>
        <begin position="88"/>
        <end position="113"/>
    </location>
</feature>
<keyword evidence="7 8" id="KW-0807">Transducer</keyword>
<comment type="caution">
    <text evidence="8">Lacks conserved residue(s) required for the propagation of feature annotation.</text>
</comment>
<evidence type="ECO:0000256" key="1">
    <source>
        <dbReference type="ARBA" id="ARBA00004651"/>
    </source>
</evidence>
<evidence type="ECO:0000256" key="7">
    <source>
        <dbReference type="ARBA" id="ARBA00023224"/>
    </source>
</evidence>
<dbReference type="Pfam" id="PF08395">
    <property type="entry name" value="7tm_7"/>
    <property type="match status" value="1"/>
</dbReference>
<keyword evidence="3 8" id="KW-0812">Transmembrane</keyword>
<feature type="transmembrane region" description="Helical" evidence="8">
    <location>
        <begin position="297"/>
        <end position="317"/>
    </location>
</feature>
<evidence type="ECO:0000256" key="4">
    <source>
        <dbReference type="ARBA" id="ARBA00022989"/>
    </source>
</evidence>
<comment type="function">
    <text evidence="8">Gustatory receptor which mediates acceptance or avoidance behavior, depending on its substrates.</text>
</comment>
<evidence type="ECO:0000313" key="10">
    <source>
        <dbReference type="Proteomes" id="UP001431783"/>
    </source>
</evidence>
<evidence type="ECO:0000256" key="3">
    <source>
        <dbReference type="ARBA" id="ARBA00022692"/>
    </source>
</evidence>
<feature type="transmembrane region" description="Helical" evidence="8">
    <location>
        <begin position="145"/>
        <end position="167"/>
    </location>
</feature>
<keyword evidence="6 8" id="KW-0675">Receptor</keyword>
<dbReference type="GO" id="GO:0043025">
    <property type="term" value="C:neuronal cell body"/>
    <property type="evidence" value="ECO:0007669"/>
    <property type="project" value="TreeGrafter"/>
</dbReference>
<dbReference type="GO" id="GO:0030424">
    <property type="term" value="C:axon"/>
    <property type="evidence" value="ECO:0007669"/>
    <property type="project" value="TreeGrafter"/>
</dbReference>
<comment type="similarity">
    <text evidence="8">Belongs to the insect chemoreceptor superfamily. Gustatory receptor (GR) family.</text>
</comment>
<evidence type="ECO:0000256" key="6">
    <source>
        <dbReference type="ARBA" id="ARBA00023170"/>
    </source>
</evidence>
<feature type="transmembrane region" description="Helical" evidence="8">
    <location>
        <begin position="323"/>
        <end position="346"/>
    </location>
</feature>
<name>A0AAW1UJ79_9CUCU</name>
<evidence type="ECO:0000256" key="8">
    <source>
        <dbReference type="RuleBase" id="RU363108"/>
    </source>
</evidence>
<dbReference type="PANTHER" id="PTHR21143">
    <property type="entry name" value="INVERTEBRATE GUSTATORY RECEPTOR"/>
    <property type="match status" value="1"/>
</dbReference>
<protein>
    <recommendedName>
        <fullName evidence="8">Gustatory receptor</fullName>
    </recommendedName>
</protein>
<dbReference type="InterPro" id="IPR013604">
    <property type="entry name" value="7TM_chemorcpt"/>
</dbReference>
<organism evidence="9 10">
    <name type="scientific">Henosepilachna vigintioctopunctata</name>
    <dbReference type="NCBI Taxonomy" id="420089"/>
    <lineage>
        <taxon>Eukaryota</taxon>
        <taxon>Metazoa</taxon>
        <taxon>Ecdysozoa</taxon>
        <taxon>Arthropoda</taxon>
        <taxon>Hexapoda</taxon>
        <taxon>Insecta</taxon>
        <taxon>Pterygota</taxon>
        <taxon>Neoptera</taxon>
        <taxon>Endopterygota</taxon>
        <taxon>Coleoptera</taxon>
        <taxon>Polyphaga</taxon>
        <taxon>Cucujiformia</taxon>
        <taxon>Coccinelloidea</taxon>
        <taxon>Coccinellidae</taxon>
        <taxon>Epilachninae</taxon>
        <taxon>Epilachnini</taxon>
        <taxon>Henosepilachna</taxon>
    </lineage>
</organism>
<feature type="transmembrane region" description="Helical" evidence="8">
    <location>
        <begin position="59"/>
        <end position="76"/>
    </location>
</feature>
<reference evidence="9 10" key="1">
    <citation type="submission" date="2023-03" db="EMBL/GenBank/DDBJ databases">
        <title>Genome insight into feeding habits of ladybird beetles.</title>
        <authorList>
            <person name="Li H.-S."/>
            <person name="Huang Y.-H."/>
            <person name="Pang H."/>
        </authorList>
    </citation>
    <scope>NUCLEOTIDE SEQUENCE [LARGE SCALE GENOMIC DNA]</scope>
    <source>
        <strain evidence="9">SYSU_2023b</strain>
        <tissue evidence="9">Whole body</tissue>
    </source>
</reference>
<dbReference type="GO" id="GO:0005886">
    <property type="term" value="C:plasma membrane"/>
    <property type="evidence" value="ECO:0007669"/>
    <property type="project" value="UniProtKB-SubCell"/>
</dbReference>
<gene>
    <name evidence="9" type="ORF">WA026_013209</name>
</gene>
<keyword evidence="4 8" id="KW-1133">Transmembrane helix</keyword>
<evidence type="ECO:0000313" key="9">
    <source>
        <dbReference type="EMBL" id="KAK9880881.1"/>
    </source>
</evidence>